<evidence type="ECO:0000256" key="1">
    <source>
        <dbReference type="SAM" id="MobiDB-lite"/>
    </source>
</evidence>
<sequence length="135" mass="14823">MDGMGDFVMFDRVMTDCDGVGIVVSVDYHGARYDVQTPRLLCKHLPAERVHPAPGPMTLGYRLGRDAAPARRFVARAVDDGALQRLFDAYARSTTARCSACSTRTNPIPTRRTIFSTGRRGTRSPRPPRPSTGQA</sequence>
<dbReference type="Proteomes" id="UP000285262">
    <property type="component" value="Unassembled WGS sequence"/>
</dbReference>
<dbReference type="EMBL" id="QRNG01000002">
    <property type="protein sequence ID" value="RHK26926.1"/>
    <property type="molecule type" value="Genomic_DNA"/>
</dbReference>
<gene>
    <name evidence="2" type="ORF">DW072_02045</name>
</gene>
<comment type="caution">
    <text evidence="2">The sequence shown here is derived from an EMBL/GenBank/DDBJ whole genome shotgun (WGS) entry which is preliminary data.</text>
</comment>
<protein>
    <submittedName>
        <fullName evidence="2">Uncharacterized protein</fullName>
    </submittedName>
</protein>
<feature type="compositionally biased region" description="Pro residues" evidence="1">
    <location>
        <begin position="125"/>
        <end position="135"/>
    </location>
</feature>
<organism evidence="2 3">
    <name type="scientific">Bifidobacterium adolescentis</name>
    <dbReference type="NCBI Taxonomy" id="1680"/>
    <lineage>
        <taxon>Bacteria</taxon>
        <taxon>Bacillati</taxon>
        <taxon>Actinomycetota</taxon>
        <taxon>Actinomycetes</taxon>
        <taxon>Bifidobacteriales</taxon>
        <taxon>Bifidobacteriaceae</taxon>
        <taxon>Bifidobacterium</taxon>
    </lineage>
</organism>
<proteinExistence type="predicted"/>
<feature type="region of interest" description="Disordered" evidence="1">
    <location>
        <begin position="101"/>
        <end position="135"/>
    </location>
</feature>
<dbReference type="AlphaFoldDB" id="A0A415FVK3"/>
<reference evidence="2 3" key="1">
    <citation type="submission" date="2018-08" db="EMBL/GenBank/DDBJ databases">
        <title>A genome reference for cultivated species of the human gut microbiota.</title>
        <authorList>
            <person name="Zou Y."/>
            <person name="Xue W."/>
            <person name="Luo G."/>
        </authorList>
    </citation>
    <scope>NUCLEOTIDE SEQUENCE [LARGE SCALE GENOMIC DNA]</scope>
    <source>
        <strain evidence="2 3">AF45-19</strain>
    </source>
</reference>
<evidence type="ECO:0000313" key="2">
    <source>
        <dbReference type="EMBL" id="RHK26926.1"/>
    </source>
</evidence>
<name>A0A415FVK3_BIFAD</name>
<feature type="compositionally biased region" description="Low complexity" evidence="1">
    <location>
        <begin position="103"/>
        <end position="119"/>
    </location>
</feature>
<accession>A0A415FVK3</accession>
<evidence type="ECO:0000313" key="3">
    <source>
        <dbReference type="Proteomes" id="UP000285262"/>
    </source>
</evidence>